<dbReference type="AlphaFoldDB" id="A0A1G9HQN3"/>
<evidence type="ECO:0000313" key="3">
    <source>
        <dbReference type="EMBL" id="SDL15172.1"/>
    </source>
</evidence>
<dbReference type="InterPro" id="IPR051268">
    <property type="entry name" value="Type-I_R_enzyme_R_subunit"/>
</dbReference>
<sequence length="193" mass="21753">ASVKRLFLMSSAPSGLSRLYIMVRDFAGGRSEALKKLLNDEISARARSNVVESKKFSERLEQAVARYHTNAISTVEVLQELIELAHDIREARKRGEEEGLTEEEIAFYDALATNESAIEVLGNDSLKLIAHELLESLKSNVTVDWSHRESARARMRVLVKRILRKYGYPPDLQDAAIRTVLQQAEALSSQWAN</sequence>
<feature type="non-terminal residue" evidence="3">
    <location>
        <position position="1"/>
    </location>
</feature>
<accession>A0A1G9HQN3</accession>
<dbReference type="GO" id="GO:0009307">
    <property type="term" value="P:DNA restriction-modification system"/>
    <property type="evidence" value="ECO:0007669"/>
    <property type="project" value="UniProtKB-KW"/>
</dbReference>
<keyword evidence="4" id="KW-1185">Reference proteome</keyword>
<name>A0A1G9HQN3_9RHOB</name>
<reference evidence="4" key="1">
    <citation type="submission" date="2016-10" db="EMBL/GenBank/DDBJ databases">
        <authorList>
            <person name="Varghese N."/>
            <person name="Submissions S."/>
        </authorList>
    </citation>
    <scope>NUCLEOTIDE SEQUENCE [LARGE SCALE GENOMIC DNA]</scope>
    <source>
        <strain evidence="4">CGMCC 1.10789</strain>
    </source>
</reference>
<evidence type="ECO:0000313" key="4">
    <source>
        <dbReference type="Proteomes" id="UP000199328"/>
    </source>
</evidence>
<dbReference type="Proteomes" id="UP000199328">
    <property type="component" value="Unassembled WGS sequence"/>
</dbReference>
<dbReference type="STRING" id="990712.SAMN05216257_1241"/>
<evidence type="ECO:0000256" key="1">
    <source>
        <dbReference type="ARBA" id="ARBA00022747"/>
    </source>
</evidence>
<keyword evidence="1" id="KW-0680">Restriction system</keyword>
<dbReference type="PANTHER" id="PTHR30195">
    <property type="entry name" value="TYPE I SITE-SPECIFIC DEOXYRIBONUCLEASE PROTEIN SUBUNIT M AND R"/>
    <property type="match status" value="1"/>
</dbReference>
<proteinExistence type="predicted"/>
<dbReference type="RefSeq" id="WP_143004515.1">
    <property type="nucleotide sequence ID" value="NZ_FNFV01000024.1"/>
</dbReference>
<dbReference type="OrthoDB" id="9758243at2"/>
<gene>
    <name evidence="3" type="ORF">SAMN05216257_1241</name>
</gene>
<dbReference type="EMBL" id="FNFV01000024">
    <property type="protein sequence ID" value="SDL15172.1"/>
    <property type="molecule type" value="Genomic_DNA"/>
</dbReference>
<dbReference type="Pfam" id="PF11867">
    <property type="entry name" value="T1RH-like_C"/>
    <property type="match status" value="1"/>
</dbReference>
<feature type="domain" description="Type I restriction enzyme HindI endonuclease subunit-like C-terminal" evidence="2">
    <location>
        <begin position="32"/>
        <end position="189"/>
    </location>
</feature>
<dbReference type="PANTHER" id="PTHR30195:SF15">
    <property type="entry name" value="TYPE I RESTRICTION ENZYME HINDI ENDONUCLEASE SUBUNIT"/>
    <property type="match status" value="1"/>
</dbReference>
<evidence type="ECO:0000259" key="2">
    <source>
        <dbReference type="Pfam" id="PF11867"/>
    </source>
</evidence>
<dbReference type="InterPro" id="IPR021810">
    <property type="entry name" value="T1RH-like_C"/>
</dbReference>
<protein>
    <submittedName>
        <fullName evidence="3">Type I restriction enzyme, R subunit</fullName>
    </submittedName>
</protein>
<organism evidence="3 4">
    <name type="scientific">Meinhardsimonia xiamenensis</name>
    <dbReference type="NCBI Taxonomy" id="990712"/>
    <lineage>
        <taxon>Bacteria</taxon>
        <taxon>Pseudomonadati</taxon>
        <taxon>Pseudomonadota</taxon>
        <taxon>Alphaproteobacteria</taxon>
        <taxon>Rhodobacterales</taxon>
        <taxon>Paracoccaceae</taxon>
        <taxon>Meinhardsimonia</taxon>
    </lineage>
</organism>